<comment type="caution">
    <text evidence="8">The sequence shown here is derived from an EMBL/GenBank/DDBJ whole genome shotgun (WGS) entry which is preliminary data.</text>
</comment>
<accession>A0A8J3C329</accession>
<evidence type="ECO:0000256" key="2">
    <source>
        <dbReference type="ARBA" id="ARBA00022670"/>
    </source>
</evidence>
<evidence type="ECO:0000313" key="8">
    <source>
        <dbReference type="EMBL" id="GGL02421.1"/>
    </source>
</evidence>
<dbReference type="InterPro" id="IPR051794">
    <property type="entry name" value="PG_Endopeptidase_C40"/>
</dbReference>
<dbReference type="Pfam" id="PF00877">
    <property type="entry name" value="NLPC_P60"/>
    <property type="match status" value="1"/>
</dbReference>
<dbReference type="EMBL" id="BMMX01000020">
    <property type="protein sequence ID" value="GGL02421.1"/>
    <property type="molecule type" value="Genomic_DNA"/>
</dbReference>
<dbReference type="AlphaFoldDB" id="A0A8J3C329"/>
<dbReference type="SUPFAM" id="SSF54001">
    <property type="entry name" value="Cysteine proteinases"/>
    <property type="match status" value="1"/>
</dbReference>
<keyword evidence="5" id="KW-0175">Coiled coil</keyword>
<protein>
    <recommendedName>
        <fullName evidence="7">NlpC/P60 domain-containing protein</fullName>
    </recommendedName>
</protein>
<dbReference type="Gene3D" id="3.90.1720.10">
    <property type="entry name" value="endopeptidase domain like (from Nostoc punctiforme)"/>
    <property type="match status" value="1"/>
</dbReference>
<name>A0A8J3C329_9ACTN</name>
<dbReference type="Proteomes" id="UP000656042">
    <property type="component" value="Unassembled WGS sequence"/>
</dbReference>
<comment type="similarity">
    <text evidence="1">Belongs to the peptidase C40 family.</text>
</comment>
<reference evidence="8" key="1">
    <citation type="journal article" date="2014" name="Int. J. Syst. Evol. Microbiol.">
        <title>Complete genome sequence of Corynebacterium casei LMG S-19264T (=DSM 44701T), isolated from a smear-ripened cheese.</title>
        <authorList>
            <consortium name="US DOE Joint Genome Institute (JGI-PGF)"/>
            <person name="Walter F."/>
            <person name="Albersmeier A."/>
            <person name="Kalinowski J."/>
            <person name="Ruckert C."/>
        </authorList>
    </citation>
    <scope>NUCLEOTIDE SEQUENCE</scope>
    <source>
        <strain evidence="8">CGMCC 4.7299</strain>
    </source>
</reference>
<evidence type="ECO:0000256" key="6">
    <source>
        <dbReference type="SAM" id="SignalP"/>
    </source>
</evidence>
<keyword evidence="3" id="KW-0378">Hydrolase</keyword>
<dbReference type="GO" id="GO:0008234">
    <property type="term" value="F:cysteine-type peptidase activity"/>
    <property type="evidence" value="ECO:0007669"/>
    <property type="project" value="UniProtKB-KW"/>
</dbReference>
<evidence type="ECO:0000256" key="3">
    <source>
        <dbReference type="ARBA" id="ARBA00022801"/>
    </source>
</evidence>
<reference evidence="8" key="2">
    <citation type="submission" date="2020-09" db="EMBL/GenBank/DDBJ databases">
        <authorList>
            <person name="Sun Q."/>
            <person name="Zhou Y."/>
        </authorList>
    </citation>
    <scope>NUCLEOTIDE SEQUENCE</scope>
    <source>
        <strain evidence="8">CGMCC 4.7299</strain>
    </source>
</reference>
<feature type="coiled-coil region" evidence="5">
    <location>
        <begin position="155"/>
        <end position="182"/>
    </location>
</feature>
<dbReference type="InterPro" id="IPR038765">
    <property type="entry name" value="Papain-like_cys_pep_sf"/>
</dbReference>
<dbReference type="GO" id="GO:0006508">
    <property type="term" value="P:proteolysis"/>
    <property type="evidence" value="ECO:0007669"/>
    <property type="project" value="UniProtKB-KW"/>
</dbReference>
<proteinExistence type="inferred from homology"/>
<feature type="chain" id="PRO_5035327531" description="NlpC/P60 domain-containing protein" evidence="6">
    <location>
        <begin position="31"/>
        <end position="318"/>
    </location>
</feature>
<evidence type="ECO:0000313" key="9">
    <source>
        <dbReference type="Proteomes" id="UP000656042"/>
    </source>
</evidence>
<dbReference type="PANTHER" id="PTHR47359">
    <property type="entry name" value="PEPTIDOGLYCAN DL-ENDOPEPTIDASE CWLO"/>
    <property type="match status" value="1"/>
</dbReference>
<evidence type="ECO:0000256" key="1">
    <source>
        <dbReference type="ARBA" id="ARBA00007074"/>
    </source>
</evidence>
<evidence type="ECO:0000256" key="5">
    <source>
        <dbReference type="SAM" id="Coils"/>
    </source>
</evidence>
<dbReference type="Gene3D" id="6.10.250.3150">
    <property type="match status" value="1"/>
</dbReference>
<evidence type="ECO:0000256" key="4">
    <source>
        <dbReference type="ARBA" id="ARBA00022807"/>
    </source>
</evidence>
<dbReference type="PROSITE" id="PS51935">
    <property type="entry name" value="NLPC_P60"/>
    <property type="match status" value="1"/>
</dbReference>
<keyword evidence="9" id="KW-1185">Reference proteome</keyword>
<feature type="domain" description="NlpC/P60" evidence="7">
    <location>
        <begin position="205"/>
        <end position="318"/>
    </location>
</feature>
<keyword evidence="6" id="KW-0732">Signal</keyword>
<feature type="signal peptide" evidence="6">
    <location>
        <begin position="1"/>
        <end position="30"/>
    </location>
</feature>
<keyword evidence="2" id="KW-0645">Protease</keyword>
<dbReference type="PANTHER" id="PTHR47359:SF3">
    <property type="entry name" value="NLP_P60 DOMAIN-CONTAINING PROTEIN-RELATED"/>
    <property type="match status" value="1"/>
</dbReference>
<keyword evidence="4" id="KW-0788">Thiol protease</keyword>
<gene>
    <name evidence="8" type="ORF">GCM10012284_41170</name>
</gene>
<sequence>MAHARTTLRALVVTALAVAISGGTATAAHAEPSSSDITKKIDKASDNLEDITESYNKLKISLKKTISDEKELAASLEPAKKALQAASADVQTMAQTAYMTGQVGTMNMILDGPGNLVDKMSVLDQMSRKRQRQIAQYTATTETFTERQKALQTTQKKQAAEVEELAARKDKIESDLKNLYAMRKAAYGREREKTTSYSGPVPSVSGSAGAAVRYAYGAIGKPYVYGASGPGSYDCSGLTAAAWAAAGKSLPHNAAAQWSAVSHVSKSALAPGDLVFYRGLGHVGIYVGGGQVIDAPHAGTTVKKRSMYIMTPYGYGRP</sequence>
<evidence type="ECO:0000259" key="7">
    <source>
        <dbReference type="PROSITE" id="PS51935"/>
    </source>
</evidence>
<organism evidence="8 9">
    <name type="scientific">Mangrovihabitans endophyticus</name>
    <dbReference type="NCBI Taxonomy" id="1751298"/>
    <lineage>
        <taxon>Bacteria</taxon>
        <taxon>Bacillati</taxon>
        <taxon>Actinomycetota</taxon>
        <taxon>Actinomycetes</taxon>
        <taxon>Micromonosporales</taxon>
        <taxon>Micromonosporaceae</taxon>
        <taxon>Mangrovihabitans</taxon>
    </lineage>
</organism>
<dbReference type="InterPro" id="IPR000064">
    <property type="entry name" value="NLP_P60_dom"/>
</dbReference>